<evidence type="ECO:0000313" key="2">
    <source>
        <dbReference type="Proteomes" id="UP000499080"/>
    </source>
</evidence>
<name>A0A4Y2J1B4_ARAVE</name>
<reference evidence="1 2" key="1">
    <citation type="journal article" date="2019" name="Sci. Rep.">
        <title>Orb-weaving spider Araneus ventricosus genome elucidates the spidroin gene catalogue.</title>
        <authorList>
            <person name="Kono N."/>
            <person name="Nakamura H."/>
            <person name="Ohtoshi R."/>
            <person name="Moran D.A.P."/>
            <person name="Shinohara A."/>
            <person name="Yoshida Y."/>
            <person name="Fujiwara M."/>
            <person name="Mori M."/>
            <person name="Tomita M."/>
            <person name="Arakawa K."/>
        </authorList>
    </citation>
    <scope>NUCLEOTIDE SEQUENCE [LARGE SCALE GENOMIC DNA]</scope>
</reference>
<dbReference type="Proteomes" id="UP000499080">
    <property type="component" value="Unassembled WGS sequence"/>
</dbReference>
<dbReference type="EMBL" id="BGPR01108489">
    <property type="protein sequence ID" value="GBM82966.1"/>
    <property type="molecule type" value="Genomic_DNA"/>
</dbReference>
<comment type="caution">
    <text evidence="1">The sequence shown here is derived from an EMBL/GenBank/DDBJ whole genome shotgun (WGS) entry which is preliminary data.</text>
</comment>
<keyword evidence="2" id="KW-1185">Reference proteome</keyword>
<organism evidence="1 2">
    <name type="scientific">Araneus ventricosus</name>
    <name type="common">Orbweaver spider</name>
    <name type="synonym">Epeira ventricosa</name>
    <dbReference type="NCBI Taxonomy" id="182803"/>
    <lineage>
        <taxon>Eukaryota</taxon>
        <taxon>Metazoa</taxon>
        <taxon>Ecdysozoa</taxon>
        <taxon>Arthropoda</taxon>
        <taxon>Chelicerata</taxon>
        <taxon>Arachnida</taxon>
        <taxon>Araneae</taxon>
        <taxon>Araneomorphae</taxon>
        <taxon>Entelegynae</taxon>
        <taxon>Araneoidea</taxon>
        <taxon>Araneidae</taxon>
        <taxon>Araneus</taxon>
    </lineage>
</organism>
<protein>
    <submittedName>
        <fullName evidence="1">Uncharacterized protein</fullName>
    </submittedName>
</protein>
<dbReference type="OrthoDB" id="6430889at2759"/>
<evidence type="ECO:0000313" key="1">
    <source>
        <dbReference type="EMBL" id="GBM82966.1"/>
    </source>
</evidence>
<dbReference type="AlphaFoldDB" id="A0A4Y2J1B4"/>
<accession>A0A4Y2J1B4</accession>
<sequence>MKTQGRFRSNSAIIFKEETRSGCITQRRRGLSPKLQQNWEGPYTIASRNRNRCHLQIRGHLTPLRQKVIHINRLTLPSLITVGNGDCRPPSLEEGAVLQISKVTSRSNAGLAVGRGFYKVKHRVTSDSGTRDLQTNLADWLLATWRQPWRPGDNRLPFENAILSRYWLRAEICGFHEIYVTSLTHRGEYIRTRLDDIVCVWIDW</sequence>
<proteinExistence type="predicted"/>
<gene>
    <name evidence="1" type="ORF">AVEN_267948_1</name>
</gene>